<evidence type="ECO:0000313" key="4">
    <source>
        <dbReference type="Proteomes" id="UP000447833"/>
    </source>
</evidence>
<evidence type="ECO:0000256" key="1">
    <source>
        <dbReference type="SAM" id="SignalP"/>
    </source>
</evidence>
<dbReference type="Pfam" id="PF10026">
    <property type="entry name" value="DUF2268"/>
    <property type="match status" value="1"/>
</dbReference>
<comment type="caution">
    <text evidence="3">The sequence shown here is derived from an EMBL/GenBank/DDBJ whole genome shotgun (WGS) entry which is preliminary data.</text>
</comment>
<feature type="domain" description="DUF2268" evidence="2">
    <location>
        <begin position="123"/>
        <end position="313"/>
    </location>
</feature>
<dbReference type="EMBL" id="WMEY01000004">
    <property type="protein sequence ID" value="MYL64323.1"/>
    <property type="molecule type" value="Genomic_DNA"/>
</dbReference>
<dbReference type="Proteomes" id="UP000447833">
    <property type="component" value="Unassembled WGS sequence"/>
</dbReference>
<sequence>MGKLMRKFAVCIALILIVGCASDGNEVPSQSSKKFNVGGQSFKIIPLYEEVLDYTNEAMKNTELNTSGEYYRKVTQPFLESASNEEASLAGGLDYSPYFSPTSSVQTLDEQTVKLLKKQEEVNKAIEGSLTKSGKSLGGENKTIYVMPVNPDYKTIQNEMKGVSAITVSKDVIVLFLFPTYEKEMLEYVVAHEYHHSVFLENQNGTEGMNLLNGFVFEGKADSFASHLYPEANPPWSEPLSAVEEKRVLETLRENSDSTNAEFYYAFQNGDLKKDIPRWSNYKIGFKIVESYLRHHPDVSIKEWTIMDESEMVRGSDYSELVSE</sequence>
<dbReference type="InterPro" id="IPR018728">
    <property type="entry name" value="DUF2268"/>
</dbReference>
<organism evidence="3 4">
    <name type="scientific">Guptibacillus hwajinpoensis</name>
    <dbReference type="NCBI Taxonomy" id="208199"/>
    <lineage>
        <taxon>Bacteria</taxon>
        <taxon>Bacillati</taxon>
        <taxon>Bacillota</taxon>
        <taxon>Bacilli</taxon>
        <taxon>Bacillales</taxon>
        <taxon>Guptibacillaceae</taxon>
        <taxon>Guptibacillus</taxon>
    </lineage>
</organism>
<dbReference type="RefSeq" id="WP_160919785.1">
    <property type="nucleotide sequence ID" value="NZ_WMEY01000004.1"/>
</dbReference>
<evidence type="ECO:0000313" key="3">
    <source>
        <dbReference type="EMBL" id="MYL64323.1"/>
    </source>
</evidence>
<keyword evidence="1" id="KW-0732">Signal</keyword>
<dbReference type="AlphaFoldDB" id="A0A845F0F1"/>
<reference evidence="3 4" key="1">
    <citation type="submission" date="2019-11" db="EMBL/GenBank/DDBJ databases">
        <title>Genome sequences of 17 halophilic strains isolated from different environments.</title>
        <authorList>
            <person name="Furrow R.E."/>
        </authorList>
    </citation>
    <scope>NUCLEOTIDE SEQUENCE [LARGE SCALE GENOMIC DNA]</scope>
    <source>
        <strain evidence="3 4">22506_14_FS</strain>
    </source>
</reference>
<evidence type="ECO:0000259" key="2">
    <source>
        <dbReference type="Pfam" id="PF10026"/>
    </source>
</evidence>
<protein>
    <recommendedName>
        <fullName evidence="2">DUF2268 domain-containing protein</fullName>
    </recommendedName>
</protein>
<accession>A0A845F0F1</accession>
<gene>
    <name evidence="3" type="ORF">GLW07_13280</name>
</gene>
<name>A0A845F0F1_9BACL</name>
<feature type="signal peptide" evidence="1">
    <location>
        <begin position="1"/>
        <end position="23"/>
    </location>
</feature>
<dbReference type="PROSITE" id="PS51257">
    <property type="entry name" value="PROKAR_LIPOPROTEIN"/>
    <property type="match status" value="1"/>
</dbReference>
<proteinExistence type="predicted"/>
<feature type="chain" id="PRO_5039181977" description="DUF2268 domain-containing protein" evidence="1">
    <location>
        <begin position="24"/>
        <end position="324"/>
    </location>
</feature>